<evidence type="ECO:0000256" key="11">
    <source>
        <dbReference type="PROSITE-ProRule" id="PRU00023"/>
    </source>
</evidence>
<keyword evidence="4 12" id="KW-0812">Transmembrane</keyword>
<evidence type="ECO:0000256" key="7">
    <source>
        <dbReference type="ARBA" id="ARBA00023034"/>
    </source>
</evidence>
<dbReference type="Pfam" id="PF00023">
    <property type="entry name" value="Ank"/>
    <property type="match status" value="1"/>
</dbReference>
<keyword evidence="15" id="KW-1185">Reference proteome</keyword>
<evidence type="ECO:0000259" key="13">
    <source>
        <dbReference type="Pfam" id="PF01529"/>
    </source>
</evidence>
<keyword evidence="6 12" id="KW-1133">Transmembrane helix</keyword>
<feature type="repeat" description="ANK" evidence="11">
    <location>
        <begin position="18"/>
        <end position="50"/>
    </location>
</feature>
<gene>
    <name evidence="14" type="ORF">GDO86_007075</name>
</gene>
<keyword evidence="12" id="KW-0012">Acyltransferase</keyword>
<dbReference type="PANTHER" id="PTHR24161:SF16">
    <property type="entry name" value="PALMITOYLTRANSFERASE ZDHHC13"/>
    <property type="match status" value="1"/>
</dbReference>
<keyword evidence="12" id="KW-0808">Transferase</keyword>
<comment type="catalytic activity">
    <reaction evidence="12">
        <text>L-cysteinyl-[protein] + hexadecanoyl-CoA = S-hexadecanoyl-L-cysteinyl-[protein] + CoA</text>
        <dbReference type="Rhea" id="RHEA:36683"/>
        <dbReference type="Rhea" id="RHEA-COMP:10131"/>
        <dbReference type="Rhea" id="RHEA-COMP:11032"/>
        <dbReference type="ChEBI" id="CHEBI:29950"/>
        <dbReference type="ChEBI" id="CHEBI:57287"/>
        <dbReference type="ChEBI" id="CHEBI:57379"/>
        <dbReference type="ChEBI" id="CHEBI:74151"/>
        <dbReference type="EC" id="2.3.1.225"/>
    </reaction>
</comment>
<evidence type="ECO:0000256" key="8">
    <source>
        <dbReference type="ARBA" id="ARBA00023043"/>
    </source>
</evidence>
<accession>A0A8T2IXT9</accession>
<dbReference type="OrthoDB" id="6781668at2759"/>
<dbReference type="SUPFAM" id="SSF48403">
    <property type="entry name" value="Ankyrin repeat"/>
    <property type="match status" value="1"/>
</dbReference>
<dbReference type="GO" id="GO:0030659">
    <property type="term" value="C:cytoplasmic vesicle membrane"/>
    <property type="evidence" value="ECO:0007669"/>
    <property type="project" value="UniProtKB-SubCell"/>
</dbReference>
<dbReference type="EMBL" id="JAACNH010000007">
    <property type="protein sequence ID" value="KAG8435848.1"/>
    <property type="molecule type" value="Genomic_DNA"/>
</dbReference>
<evidence type="ECO:0000313" key="15">
    <source>
        <dbReference type="Proteomes" id="UP000812440"/>
    </source>
</evidence>
<comment type="similarity">
    <text evidence="3">Belongs to the DHHC palmitoyltransferase family. AKR/ZDHHC17 subfamily.</text>
</comment>
<dbReference type="PROSITE" id="PS50216">
    <property type="entry name" value="DHHC"/>
    <property type="match status" value="1"/>
</dbReference>
<reference evidence="14" key="1">
    <citation type="thesis" date="2020" institute="ProQuest LLC" country="789 East Eisenhower Parkway, Ann Arbor, MI, USA">
        <title>Comparative Genomics and Chromosome Evolution.</title>
        <authorList>
            <person name="Mudd A.B."/>
        </authorList>
    </citation>
    <scope>NUCLEOTIDE SEQUENCE</scope>
    <source>
        <strain evidence="14">Female2</strain>
        <tissue evidence="14">Blood</tissue>
    </source>
</reference>
<dbReference type="Pfam" id="PF12796">
    <property type="entry name" value="Ank_2"/>
    <property type="match status" value="1"/>
</dbReference>
<dbReference type="PANTHER" id="PTHR24161">
    <property type="entry name" value="ANK_REP_REGION DOMAIN-CONTAINING PROTEIN-RELATED"/>
    <property type="match status" value="1"/>
</dbReference>
<evidence type="ECO:0000256" key="4">
    <source>
        <dbReference type="ARBA" id="ARBA00022692"/>
    </source>
</evidence>
<dbReference type="EC" id="2.3.1.225" evidence="12"/>
<keyword evidence="8 11" id="KW-0040">ANK repeat</keyword>
<keyword evidence="7" id="KW-0333">Golgi apparatus</keyword>
<feature type="domain" description="Palmitoyltransferase DHHC" evidence="13">
    <location>
        <begin position="296"/>
        <end position="335"/>
    </location>
</feature>
<dbReference type="Pfam" id="PF01529">
    <property type="entry name" value="DHHC"/>
    <property type="match status" value="1"/>
</dbReference>
<evidence type="ECO:0000256" key="3">
    <source>
        <dbReference type="ARBA" id="ARBA00010104"/>
    </source>
</evidence>
<dbReference type="AlphaFoldDB" id="A0A8T2IXT9"/>
<dbReference type="SMART" id="SM00248">
    <property type="entry name" value="ANK"/>
    <property type="match status" value="3"/>
</dbReference>
<keyword evidence="5" id="KW-0677">Repeat</keyword>
<sequence length="338" mass="38115">MIILLLKYGADPSLVDGEGYSATHLAVLFQHIPIIAYLVSKGQSIDTPDINGMTPLMLSAQRVHGMEPTSFLLKLNASVNRVDKTHGNSPLHWAVTSGNANAVDLLLEAGANLDVLNEKEESPLDIARQTRNHLIVHLLNNETQVRVRRNSRLLKALQKYEISLVAMVNLLIIWAVGYILDMNTDSWLLKGTLLALVTALSQLFARRFVGFKAQQSLAPIFLCCSVFWMFNTWFIYFVPALARIEYQLPFFLSLTSLVYFFYKTCRTDPGYIKSSEEESKQTIITLAESGCLDVRMFCISCLVKKPVRSVHCHNCKFCVARLDQHCIWTGTCIGLYYL</sequence>
<feature type="transmembrane region" description="Helical" evidence="12">
    <location>
        <begin position="162"/>
        <end position="180"/>
    </location>
</feature>
<feature type="repeat" description="ANK" evidence="11">
    <location>
        <begin position="86"/>
        <end position="118"/>
    </location>
</feature>
<dbReference type="Gene3D" id="1.25.40.20">
    <property type="entry name" value="Ankyrin repeat-containing domain"/>
    <property type="match status" value="1"/>
</dbReference>
<name>A0A8T2IXT9_9PIPI</name>
<dbReference type="InterPro" id="IPR001594">
    <property type="entry name" value="Palmitoyltrfase_DHHC"/>
</dbReference>
<feature type="transmembrane region" description="Helical" evidence="12">
    <location>
        <begin position="186"/>
        <end position="205"/>
    </location>
</feature>
<comment type="subcellular location">
    <subcellularLocation>
        <location evidence="1">Cytoplasmic vesicle membrane</location>
        <topology evidence="1">Multi-pass membrane protein</topology>
    </subcellularLocation>
    <subcellularLocation>
        <location evidence="2">Golgi apparatus membrane</location>
        <topology evidence="2">Multi-pass membrane protein</topology>
    </subcellularLocation>
</comment>
<dbReference type="InterPro" id="IPR036770">
    <property type="entry name" value="Ankyrin_rpt-contain_sf"/>
</dbReference>
<evidence type="ECO:0000256" key="6">
    <source>
        <dbReference type="ARBA" id="ARBA00022989"/>
    </source>
</evidence>
<dbReference type="Proteomes" id="UP000812440">
    <property type="component" value="Chromosome 4"/>
</dbReference>
<evidence type="ECO:0000256" key="10">
    <source>
        <dbReference type="ARBA" id="ARBA00023329"/>
    </source>
</evidence>
<feature type="transmembrane region" description="Helical" evidence="12">
    <location>
        <begin position="217"/>
        <end position="238"/>
    </location>
</feature>
<dbReference type="PROSITE" id="PS50088">
    <property type="entry name" value="ANK_REPEAT"/>
    <property type="match status" value="2"/>
</dbReference>
<keyword evidence="10" id="KW-0968">Cytoplasmic vesicle</keyword>
<evidence type="ECO:0000256" key="2">
    <source>
        <dbReference type="ARBA" id="ARBA00004653"/>
    </source>
</evidence>
<comment type="domain">
    <text evidence="12">The DHHC domain is required for palmitoyltransferase activity.</text>
</comment>
<organism evidence="14 15">
    <name type="scientific">Hymenochirus boettgeri</name>
    <name type="common">Congo dwarf clawed frog</name>
    <dbReference type="NCBI Taxonomy" id="247094"/>
    <lineage>
        <taxon>Eukaryota</taxon>
        <taxon>Metazoa</taxon>
        <taxon>Chordata</taxon>
        <taxon>Craniata</taxon>
        <taxon>Vertebrata</taxon>
        <taxon>Euteleostomi</taxon>
        <taxon>Amphibia</taxon>
        <taxon>Batrachia</taxon>
        <taxon>Anura</taxon>
        <taxon>Pipoidea</taxon>
        <taxon>Pipidae</taxon>
        <taxon>Pipinae</taxon>
        <taxon>Hymenochirus</taxon>
    </lineage>
</organism>
<evidence type="ECO:0000256" key="12">
    <source>
        <dbReference type="RuleBase" id="RU079119"/>
    </source>
</evidence>
<keyword evidence="9 12" id="KW-0472">Membrane</keyword>
<dbReference type="PROSITE" id="PS50297">
    <property type="entry name" value="ANK_REP_REGION"/>
    <property type="match status" value="2"/>
</dbReference>
<proteinExistence type="inferred from homology"/>
<evidence type="ECO:0000256" key="9">
    <source>
        <dbReference type="ARBA" id="ARBA00023136"/>
    </source>
</evidence>
<evidence type="ECO:0000256" key="1">
    <source>
        <dbReference type="ARBA" id="ARBA00004439"/>
    </source>
</evidence>
<evidence type="ECO:0000256" key="5">
    <source>
        <dbReference type="ARBA" id="ARBA00022737"/>
    </source>
</evidence>
<evidence type="ECO:0000313" key="14">
    <source>
        <dbReference type="EMBL" id="KAG8435848.1"/>
    </source>
</evidence>
<comment type="caution">
    <text evidence="14">The sequence shown here is derived from an EMBL/GenBank/DDBJ whole genome shotgun (WGS) entry which is preliminary data.</text>
</comment>
<dbReference type="GO" id="GO:0019706">
    <property type="term" value="F:protein-cysteine S-palmitoyltransferase activity"/>
    <property type="evidence" value="ECO:0007669"/>
    <property type="project" value="UniProtKB-EC"/>
</dbReference>
<dbReference type="GO" id="GO:0000139">
    <property type="term" value="C:Golgi membrane"/>
    <property type="evidence" value="ECO:0007669"/>
    <property type="project" value="UniProtKB-SubCell"/>
</dbReference>
<dbReference type="InterPro" id="IPR002110">
    <property type="entry name" value="Ankyrin_rpt"/>
</dbReference>
<protein>
    <recommendedName>
        <fullName evidence="12">Palmitoyltransferase</fullName>
        <ecNumber evidence="12">2.3.1.225</ecNumber>
    </recommendedName>
</protein>